<proteinExistence type="predicted"/>
<dbReference type="Proteomes" id="UP001254832">
    <property type="component" value="Unassembled WGS sequence"/>
</dbReference>
<dbReference type="AlphaFoldDB" id="A0AAP5H5H2"/>
<protein>
    <submittedName>
        <fullName evidence="1">Uncharacterized protein</fullName>
    </submittedName>
</protein>
<gene>
    <name evidence="1" type="ORF">J2W91_004748</name>
</gene>
<comment type="caution">
    <text evidence="1">The sequence shown here is derived from an EMBL/GenBank/DDBJ whole genome shotgun (WGS) entry which is preliminary data.</text>
</comment>
<sequence>MDETIDQLQYDEKHYCWEGTIEVQASKDLFQTDLYTLNTFIDEAEQPLCITALNSIDYVKEHFEEIYHIFLESMLAWQNSNKMAYEVYDEETHNFDPIHFSHKEEIHNYLGSPLLQIHPSYIKDQFSYYSVNFFNQNRLSIEHGFSALFHKKELIDLIPFDAETGLQNLIDLEPDCTRWQPNFWMLKLERSELLYNDPPTFKNVWLNGTST</sequence>
<dbReference type="RefSeq" id="WP_056691990.1">
    <property type="nucleotide sequence ID" value="NZ_JAVDTR010000016.1"/>
</dbReference>
<evidence type="ECO:0000313" key="1">
    <source>
        <dbReference type="EMBL" id="MDR6726237.1"/>
    </source>
</evidence>
<accession>A0AAP5H5H2</accession>
<dbReference type="EMBL" id="JAVDTR010000016">
    <property type="protein sequence ID" value="MDR6726237.1"/>
    <property type="molecule type" value="Genomic_DNA"/>
</dbReference>
<name>A0AAP5H5H2_PAEAM</name>
<organism evidence="1 2">
    <name type="scientific">Paenibacillus amylolyticus</name>
    <dbReference type="NCBI Taxonomy" id="1451"/>
    <lineage>
        <taxon>Bacteria</taxon>
        <taxon>Bacillati</taxon>
        <taxon>Bacillota</taxon>
        <taxon>Bacilli</taxon>
        <taxon>Bacillales</taxon>
        <taxon>Paenibacillaceae</taxon>
        <taxon>Paenibacillus</taxon>
    </lineage>
</organism>
<reference evidence="1" key="1">
    <citation type="submission" date="2023-07" db="EMBL/GenBank/DDBJ databases">
        <title>Sorghum-associated microbial communities from plants grown in Nebraska, USA.</title>
        <authorList>
            <person name="Schachtman D."/>
        </authorList>
    </citation>
    <scope>NUCLEOTIDE SEQUENCE</scope>
    <source>
        <strain evidence="1">BE80</strain>
    </source>
</reference>
<evidence type="ECO:0000313" key="2">
    <source>
        <dbReference type="Proteomes" id="UP001254832"/>
    </source>
</evidence>